<feature type="compositionally biased region" description="Polar residues" evidence="1">
    <location>
        <begin position="8"/>
        <end position="23"/>
    </location>
</feature>
<proteinExistence type="predicted"/>
<keyword evidence="3" id="KW-1185">Reference proteome</keyword>
<sequence>MDKGPITGNRNAGQSQRNCTGESGSPPEAEVSQTRPVTMTRIQRWRVRLARPFLSFWSTVRTHFSRSTPVQSRSVQTVESASPSRQRAFSIGDDSWKQRHYGLKLATVWQALQVQPAFEQWWGMIEGELSGESIAGRSPAASPRERYKRAITAFRRADAILLKGEGSNHLRQDARTFLYGVSRALFTTQMKSPFHSDLVQAIRQKAASGSGEDLPPQLTSNRGRDLSARLAHTQQLIHGQRSALENAAGKGQHLRNVMGNLAAGEAGIHYDPYRQGNIPDVLFSPRIHGKEVACIRMGTPTRQEVPFSASVTPEFRCFLESRGKLEHHLYINRQRRTGIEGDRSHALEKLQDHIGLQGKLTVVTLPADGDFYTQRRAFAKDCTLESLQAQMVNLMADNQQGFFFPPGLRQRLSDGGDDFSAFLSRTLNATAQELDVREDAMLDTKQRRAFIFHFLNKTLAEALIQTVSATTYNHTCKDDIDRGGVANAYLFAVKNRPHAAATAEELEAFAREMEAKTNAPAAEVKKREVIEHRHEDLRNALETLDYWNKAPREGRMALPRRGIGAR</sequence>
<protein>
    <recommendedName>
        <fullName evidence="4">Phage portal protein</fullName>
    </recommendedName>
</protein>
<comment type="caution">
    <text evidence="2">The sequence shown here is derived from an EMBL/GenBank/DDBJ whole genome shotgun (WGS) entry which is preliminary data.</text>
</comment>
<evidence type="ECO:0008006" key="4">
    <source>
        <dbReference type="Google" id="ProtNLM"/>
    </source>
</evidence>
<dbReference type="RefSeq" id="WP_345196289.1">
    <property type="nucleotide sequence ID" value="NZ_BAABFL010000371.1"/>
</dbReference>
<gene>
    <name evidence="2" type="ORF">GCM10023116_24660</name>
</gene>
<accession>A0ABP8V406</accession>
<name>A0ABP8V406_9GAMM</name>
<evidence type="ECO:0000256" key="1">
    <source>
        <dbReference type="SAM" id="MobiDB-lite"/>
    </source>
</evidence>
<evidence type="ECO:0000313" key="3">
    <source>
        <dbReference type="Proteomes" id="UP001500604"/>
    </source>
</evidence>
<reference evidence="3" key="1">
    <citation type="journal article" date="2019" name="Int. J. Syst. Evol. Microbiol.">
        <title>The Global Catalogue of Microorganisms (GCM) 10K type strain sequencing project: providing services to taxonomists for standard genome sequencing and annotation.</title>
        <authorList>
            <consortium name="The Broad Institute Genomics Platform"/>
            <consortium name="The Broad Institute Genome Sequencing Center for Infectious Disease"/>
            <person name="Wu L."/>
            <person name="Ma J."/>
        </authorList>
    </citation>
    <scope>NUCLEOTIDE SEQUENCE [LARGE SCALE GENOMIC DNA]</scope>
    <source>
        <strain evidence="3">JCM 17805</strain>
    </source>
</reference>
<organism evidence="2 3">
    <name type="scientific">Kistimonas scapharcae</name>
    <dbReference type="NCBI Taxonomy" id="1036133"/>
    <lineage>
        <taxon>Bacteria</taxon>
        <taxon>Pseudomonadati</taxon>
        <taxon>Pseudomonadota</taxon>
        <taxon>Gammaproteobacteria</taxon>
        <taxon>Oceanospirillales</taxon>
        <taxon>Endozoicomonadaceae</taxon>
        <taxon>Kistimonas</taxon>
    </lineage>
</organism>
<evidence type="ECO:0000313" key="2">
    <source>
        <dbReference type="EMBL" id="GAA4650183.1"/>
    </source>
</evidence>
<dbReference type="Proteomes" id="UP001500604">
    <property type="component" value="Unassembled WGS sequence"/>
</dbReference>
<feature type="region of interest" description="Disordered" evidence="1">
    <location>
        <begin position="1"/>
        <end position="37"/>
    </location>
</feature>
<dbReference type="EMBL" id="BAABFL010000371">
    <property type="protein sequence ID" value="GAA4650183.1"/>
    <property type="molecule type" value="Genomic_DNA"/>
</dbReference>